<feature type="transmembrane region" description="Helical" evidence="2">
    <location>
        <begin position="252"/>
        <end position="273"/>
    </location>
</feature>
<name>A0A930VE64_9ACTN</name>
<keyword evidence="2" id="KW-1133">Transmembrane helix</keyword>
<feature type="transmembrane region" description="Helical" evidence="2">
    <location>
        <begin position="120"/>
        <end position="138"/>
    </location>
</feature>
<organism evidence="4 5">
    <name type="scientific">Nocardioides islandensis</name>
    <dbReference type="NCBI Taxonomy" id="433663"/>
    <lineage>
        <taxon>Bacteria</taxon>
        <taxon>Bacillati</taxon>
        <taxon>Actinomycetota</taxon>
        <taxon>Actinomycetes</taxon>
        <taxon>Propionibacteriales</taxon>
        <taxon>Nocardioidaceae</taxon>
        <taxon>Nocardioides</taxon>
    </lineage>
</organism>
<keyword evidence="2" id="KW-0812">Transmembrane</keyword>
<dbReference type="RefSeq" id="WP_194705454.1">
    <property type="nucleotide sequence ID" value="NZ_JADKPN010000001.1"/>
</dbReference>
<protein>
    <recommendedName>
        <fullName evidence="3">EccD-like transmembrane domain-containing protein</fullName>
    </recommendedName>
</protein>
<sequence length="468" mass="47717">MAGHLGGAGSRAGRRGDQSLALTVHGPLGSIDLLVPAGAVATDVAREYAAQAGLPAIPLIYTELGEPLAADELLVDHGVDSGDLLVASTTVHRPPRDSSVRTTRRGPGGSLTSRAEAGPISVLVLSLAAAVAVLAGWFAARSASDRLHDVAVDVLLVGAFLGVLPIGAYRHVRALAAPAFAGAAAFALLAETDPEKLPLVLGITGLAAAVAAAVARALDAGTDAAARVWMATGGGLFVLTSLATLADLPPRVTWSLLLVLAMLAARVVPGLAVDVPDSFLIDMDRLAITAWSARERPRSRRGRVVVPEAAVVAVAARGSAIITASAAAVLAVSAVASPLLLEAADLPIDRVGARVLVLLCGAGLLLSARSYRHTAARQLLRMAGLFSWVALARAVVPVLTDGQWLGVAVAAVALAVLLVLVAVATGRGWRSAWWSRRAEVAEGVVGSFAIAAVVVAAGFFRILWESTS</sequence>
<evidence type="ECO:0000259" key="3">
    <source>
        <dbReference type="Pfam" id="PF19053"/>
    </source>
</evidence>
<dbReference type="Proteomes" id="UP000640489">
    <property type="component" value="Unassembled WGS sequence"/>
</dbReference>
<accession>A0A930VE64</accession>
<dbReference type="AlphaFoldDB" id="A0A930VE64"/>
<feature type="transmembrane region" description="Helical" evidence="2">
    <location>
        <begin position="444"/>
        <end position="464"/>
    </location>
</feature>
<keyword evidence="5" id="KW-1185">Reference proteome</keyword>
<comment type="caution">
    <text evidence="4">The sequence shown here is derived from an EMBL/GenBank/DDBJ whole genome shotgun (WGS) entry which is preliminary data.</text>
</comment>
<dbReference type="InterPro" id="IPR044049">
    <property type="entry name" value="EccD_transm"/>
</dbReference>
<feature type="transmembrane region" description="Helical" evidence="2">
    <location>
        <begin position="304"/>
        <end position="331"/>
    </location>
</feature>
<feature type="region of interest" description="Disordered" evidence="1">
    <location>
        <begin position="90"/>
        <end position="113"/>
    </location>
</feature>
<feature type="transmembrane region" description="Helical" evidence="2">
    <location>
        <begin position="379"/>
        <end position="396"/>
    </location>
</feature>
<evidence type="ECO:0000256" key="2">
    <source>
        <dbReference type="SAM" id="Phobius"/>
    </source>
</evidence>
<dbReference type="Pfam" id="PF19053">
    <property type="entry name" value="EccD"/>
    <property type="match status" value="1"/>
</dbReference>
<evidence type="ECO:0000256" key="1">
    <source>
        <dbReference type="SAM" id="MobiDB-lite"/>
    </source>
</evidence>
<evidence type="ECO:0000313" key="4">
    <source>
        <dbReference type="EMBL" id="MBF4762325.1"/>
    </source>
</evidence>
<feature type="transmembrane region" description="Helical" evidence="2">
    <location>
        <begin position="150"/>
        <end position="167"/>
    </location>
</feature>
<evidence type="ECO:0000313" key="5">
    <source>
        <dbReference type="Proteomes" id="UP000640489"/>
    </source>
</evidence>
<dbReference type="EMBL" id="JADKPN010000001">
    <property type="protein sequence ID" value="MBF4762325.1"/>
    <property type="molecule type" value="Genomic_DNA"/>
</dbReference>
<feature type="transmembrane region" description="Helical" evidence="2">
    <location>
        <begin position="197"/>
        <end position="215"/>
    </location>
</feature>
<keyword evidence="2" id="KW-0472">Membrane</keyword>
<gene>
    <name evidence="4" type="ORF">ISU07_04235</name>
</gene>
<feature type="domain" description="EccD-like transmembrane" evidence="3">
    <location>
        <begin position="173"/>
        <end position="459"/>
    </location>
</feature>
<proteinExistence type="predicted"/>
<feature type="transmembrane region" description="Helical" evidence="2">
    <location>
        <begin position="227"/>
        <end position="246"/>
    </location>
</feature>
<feature type="transmembrane region" description="Helical" evidence="2">
    <location>
        <begin position="402"/>
        <end position="423"/>
    </location>
</feature>
<feature type="transmembrane region" description="Helical" evidence="2">
    <location>
        <begin position="174"/>
        <end position="191"/>
    </location>
</feature>
<feature type="transmembrane region" description="Helical" evidence="2">
    <location>
        <begin position="351"/>
        <end position="367"/>
    </location>
</feature>
<reference evidence="4" key="1">
    <citation type="submission" date="2020-11" db="EMBL/GenBank/DDBJ databases">
        <title>Nocardioides sp. nov., isolated from Soil of Cynanchum wilfordii Hemsley rhizosphere.</title>
        <authorList>
            <person name="Lee J.-S."/>
            <person name="Suh M.K."/>
            <person name="Kim J.-S."/>
        </authorList>
    </citation>
    <scope>NUCLEOTIDE SEQUENCE</scope>
    <source>
        <strain evidence="4">KCTC 19275</strain>
    </source>
</reference>